<dbReference type="EC" id="2.3.2.31" evidence="6"/>
<feature type="non-terminal residue" evidence="17">
    <location>
        <position position="1"/>
    </location>
</feature>
<dbReference type="FunFam" id="3.30.40.10:FF:000230">
    <property type="entry name" value="RBR-type E3 ubiquitin transferase"/>
    <property type="match status" value="1"/>
</dbReference>
<dbReference type="InterPro" id="IPR031127">
    <property type="entry name" value="E3_UB_ligase_RBR"/>
</dbReference>
<dbReference type="GO" id="GO:0061630">
    <property type="term" value="F:ubiquitin protein ligase activity"/>
    <property type="evidence" value="ECO:0007669"/>
    <property type="project" value="UniProtKB-EC"/>
</dbReference>
<evidence type="ECO:0000313" key="17">
    <source>
        <dbReference type="EMBL" id="ESQ38127.1"/>
    </source>
</evidence>
<dbReference type="EMBL" id="KI517537">
    <property type="protein sequence ID" value="ESQ38127.1"/>
    <property type="molecule type" value="Genomic_DNA"/>
</dbReference>
<evidence type="ECO:0000313" key="18">
    <source>
        <dbReference type="Proteomes" id="UP000030689"/>
    </source>
</evidence>
<accession>V4L720</accession>
<dbReference type="InterPro" id="IPR017907">
    <property type="entry name" value="Znf_RING_CS"/>
</dbReference>
<evidence type="ECO:0000256" key="11">
    <source>
        <dbReference type="ARBA" id="ARBA00022786"/>
    </source>
</evidence>
<dbReference type="InterPro" id="IPR002867">
    <property type="entry name" value="IBR_dom"/>
</dbReference>
<keyword evidence="11" id="KW-0833">Ubl conjugation pathway</keyword>
<dbReference type="eggNOG" id="KOG1812">
    <property type="taxonomic scope" value="Eukaryota"/>
</dbReference>
<dbReference type="Gene3D" id="1.20.120.1750">
    <property type="match status" value="1"/>
</dbReference>
<dbReference type="InterPro" id="IPR013083">
    <property type="entry name" value="Znf_RING/FYVE/PHD"/>
</dbReference>
<dbReference type="AlphaFoldDB" id="V4L720"/>
<feature type="domain" description="RING-type" evidence="15">
    <location>
        <begin position="20"/>
        <end position="67"/>
    </location>
</feature>
<keyword evidence="12" id="KW-0862">Zinc</keyword>
<evidence type="ECO:0000256" key="6">
    <source>
        <dbReference type="ARBA" id="ARBA00012251"/>
    </source>
</evidence>
<keyword evidence="14" id="KW-0812">Transmembrane</keyword>
<keyword evidence="18" id="KW-1185">Reference proteome</keyword>
<evidence type="ECO:0000256" key="1">
    <source>
        <dbReference type="ARBA" id="ARBA00001798"/>
    </source>
</evidence>
<proteinExistence type="inferred from homology"/>
<feature type="transmembrane region" description="Helical" evidence="14">
    <location>
        <begin position="229"/>
        <end position="250"/>
    </location>
</feature>
<sequence>IKPRRSLYPHQAKEAKKETCVICFDDIDSDVMFSVDKCSHRFCFECMKHHIEVKLLEGTIPNCPQHRCKSQLSIDSCSKLLTLKQSLAWKQRIKEDSTPFTEKVYCPYPRCSYLMSKTELSTCSDAGLRTCFKCSGSFCVHCKVPWHSKLSCTAFKKWHRPRNDDAEFIKSLAKFNGWRQCAKCQHMIEHSSGCARVKCRCGYVFCYNCGVEWYSSIHKDCIHFREHNLAMSSVVIMCGVLLLIFFIASISSPKKMKYFSFLSNV</sequence>
<comment type="function">
    <text evidence="3">Might act as an E3 ubiquitin-protein ligase, or as part of E3 complex, which accepts ubiquitin from specific E2 ubiquitin-conjugating enzymes and then transfers it to substrates.</text>
</comment>
<keyword evidence="14" id="KW-0472">Membrane</keyword>
<evidence type="ECO:0000256" key="4">
    <source>
        <dbReference type="ARBA" id="ARBA00004906"/>
    </source>
</evidence>
<dbReference type="Pfam" id="PF01485">
    <property type="entry name" value="IBR"/>
    <property type="match status" value="2"/>
</dbReference>
<feature type="domain" description="RING-type" evidence="16">
    <location>
        <begin position="16"/>
        <end position="231"/>
    </location>
</feature>
<dbReference type="GO" id="GO:0016567">
    <property type="term" value="P:protein ubiquitination"/>
    <property type="evidence" value="ECO:0007669"/>
    <property type="project" value="UniProtKB-UniPathway"/>
</dbReference>
<evidence type="ECO:0000256" key="7">
    <source>
        <dbReference type="ARBA" id="ARBA00022679"/>
    </source>
</evidence>
<dbReference type="KEGG" id="eus:EUTSA_v10029419mg"/>
<evidence type="ECO:0000256" key="5">
    <source>
        <dbReference type="ARBA" id="ARBA00005884"/>
    </source>
</evidence>
<keyword evidence="10 13" id="KW-0863">Zinc-finger</keyword>
<evidence type="ECO:0000256" key="12">
    <source>
        <dbReference type="ARBA" id="ARBA00022833"/>
    </source>
</evidence>
<keyword evidence="7" id="KW-0808">Transferase</keyword>
<dbReference type="InterPro" id="IPR001841">
    <property type="entry name" value="Znf_RING"/>
</dbReference>
<dbReference type="InterPro" id="IPR018957">
    <property type="entry name" value="Znf_C3HC4_RING-type"/>
</dbReference>
<dbReference type="Proteomes" id="UP000030689">
    <property type="component" value="Unassembled WGS sequence"/>
</dbReference>
<evidence type="ECO:0000256" key="3">
    <source>
        <dbReference type="ARBA" id="ARBA00003976"/>
    </source>
</evidence>
<dbReference type="UniPathway" id="UPA00143"/>
<comment type="cofactor">
    <cofactor evidence="2">
        <name>Zn(2+)</name>
        <dbReference type="ChEBI" id="CHEBI:29105"/>
    </cofactor>
</comment>
<dbReference type="Gene3D" id="3.30.40.10">
    <property type="entry name" value="Zinc/RING finger domain, C3HC4 (zinc finger)"/>
    <property type="match status" value="1"/>
</dbReference>
<dbReference type="CDD" id="cd22582">
    <property type="entry name" value="BRcat_RBR_unk"/>
    <property type="match status" value="1"/>
</dbReference>
<dbReference type="OMA" id="TEHCKIC"/>
<evidence type="ECO:0000259" key="16">
    <source>
        <dbReference type="PROSITE" id="PS51873"/>
    </source>
</evidence>
<dbReference type="CDD" id="cd22584">
    <property type="entry name" value="Rcat_RBR_unk"/>
    <property type="match status" value="1"/>
</dbReference>
<protein>
    <recommendedName>
        <fullName evidence="6">RBR-type E3 ubiquitin transferase</fullName>
        <ecNumber evidence="6">2.3.2.31</ecNumber>
    </recommendedName>
</protein>
<reference evidence="17 18" key="1">
    <citation type="journal article" date="2013" name="Front. Plant Sci.">
        <title>The Reference Genome of the Halophytic Plant Eutrema salsugineum.</title>
        <authorList>
            <person name="Yang R."/>
            <person name="Jarvis D.E."/>
            <person name="Chen H."/>
            <person name="Beilstein M.A."/>
            <person name="Grimwood J."/>
            <person name="Jenkins J."/>
            <person name="Shu S."/>
            <person name="Prochnik S."/>
            <person name="Xin M."/>
            <person name="Ma C."/>
            <person name="Schmutz J."/>
            <person name="Wing R.A."/>
            <person name="Mitchell-Olds T."/>
            <person name="Schumaker K.S."/>
            <person name="Wang X."/>
        </authorList>
    </citation>
    <scope>NUCLEOTIDE SEQUENCE [LARGE SCALE GENOMIC DNA]</scope>
</reference>
<gene>
    <name evidence="17" type="ORF">EUTSA_v10029419mg</name>
</gene>
<dbReference type="Gramene" id="ESQ38127">
    <property type="protein sequence ID" value="ESQ38127"/>
    <property type="gene ID" value="EUTSA_v10029419mg"/>
</dbReference>
<comment type="similarity">
    <text evidence="5">Belongs to the RBR family. Ariadne subfamily.</text>
</comment>
<evidence type="ECO:0000256" key="9">
    <source>
        <dbReference type="ARBA" id="ARBA00022737"/>
    </source>
</evidence>
<dbReference type="Pfam" id="PF00097">
    <property type="entry name" value="zf-C3HC4"/>
    <property type="match status" value="1"/>
</dbReference>
<keyword evidence="8" id="KW-0479">Metal-binding</keyword>
<evidence type="ECO:0000259" key="15">
    <source>
        <dbReference type="PROSITE" id="PS50089"/>
    </source>
</evidence>
<comment type="catalytic activity">
    <reaction evidence="1">
        <text>[E2 ubiquitin-conjugating enzyme]-S-ubiquitinyl-L-cysteine + [acceptor protein]-L-lysine = [E2 ubiquitin-conjugating enzyme]-L-cysteine + [acceptor protein]-N(6)-ubiquitinyl-L-lysine.</text>
        <dbReference type="EC" id="2.3.2.31"/>
    </reaction>
</comment>
<keyword evidence="9" id="KW-0677">Repeat</keyword>
<dbReference type="InterPro" id="IPR044066">
    <property type="entry name" value="TRIAD_supradom"/>
</dbReference>
<dbReference type="PROSITE" id="PS00518">
    <property type="entry name" value="ZF_RING_1"/>
    <property type="match status" value="1"/>
</dbReference>
<dbReference type="SMART" id="SM00647">
    <property type="entry name" value="IBR"/>
    <property type="match status" value="2"/>
</dbReference>
<name>V4L720_EUTSA</name>
<dbReference type="GO" id="GO:0008270">
    <property type="term" value="F:zinc ion binding"/>
    <property type="evidence" value="ECO:0007669"/>
    <property type="project" value="UniProtKB-KW"/>
</dbReference>
<organism evidence="17 18">
    <name type="scientific">Eutrema salsugineum</name>
    <name type="common">Saltwater cress</name>
    <name type="synonym">Sisymbrium salsugineum</name>
    <dbReference type="NCBI Taxonomy" id="72664"/>
    <lineage>
        <taxon>Eukaryota</taxon>
        <taxon>Viridiplantae</taxon>
        <taxon>Streptophyta</taxon>
        <taxon>Embryophyta</taxon>
        <taxon>Tracheophyta</taxon>
        <taxon>Spermatophyta</taxon>
        <taxon>Magnoliopsida</taxon>
        <taxon>eudicotyledons</taxon>
        <taxon>Gunneridae</taxon>
        <taxon>Pentapetalae</taxon>
        <taxon>rosids</taxon>
        <taxon>malvids</taxon>
        <taxon>Brassicales</taxon>
        <taxon>Brassicaceae</taxon>
        <taxon>Eutremeae</taxon>
        <taxon>Eutrema</taxon>
    </lineage>
</organism>
<evidence type="ECO:0000256" key="14">
    <source>
        <dbReference type="SAM" id="Phobius"/>
    </source>
</evidence>
<evidence type="ECO:0000256" key="2">
    <source>
        <dbReference type="ARBA" id="ARBA00001947"/>
    </source>
</evidence>
<evidence type="ECO:0000256" key="10">
    <source>
        <dbReference type="ARBA" id="ARBA00022771"/>
    </source>
</evidence>
<evidence type="ECO:0000256" key="8">
    <source>
        <dbReference type="ARBA" id="ARBA00022723"/>
    </source>
</evidence>
<dbReference type="PROSITE" id="PS51873">
    <property type="entry name" value="TRIAD"/>
    <property type="match status" value="1"/>
</dbReference>
<dbReference type="PANTHER" id="PTHR11685">
    <property type="entry name" value="RBR FAMILY RING FINGER AND IBR DOMAIN-CONTAINING"/>
    <property type="match status" value="1"/>
</dbReference>
<dbReference type="SUPFAM" id="SSF57850">
    <property type="entry name" value="RING/U-box"/>
    <property type="match status" value="3"/>
</dbReference>
<evidence type="ECO:0000256" key="13">
    <source>
        <dbReference type="PROSITE-ProRule" id="PRU00175"/>
    </source>
</evidence>
<dbReference type="STRING" id="72664.V4L720"/>
<comment type="pathway">
    <text evidence="4">Protein modification; protein ubiquitination.</text>
</comment>
<dbReference type="PROSITE" id="PS50089">
    <property type="entry name" value="ZF_RING_2"/>
    <property type="match status" value="1"/>
</dbReference>
<keyword evidence="14" id="KW-1133">Transmembrane helix</keyword>